<dbReference type="Proteomes" id="UP000002277">
    <property type="component" value="Chromosome 19"/>
</dbReference>
<dbReference type="Bgee" id="ENSPTRG00000045875">
    <property type="expression patterns" value="Expressed in thymus and 19 other cell types or tissues"/>
</dbReference>
<protein>
    <submittedName>
        <fullName evidence="2">Uncharacterized protein</fullName>
    </submittedName>
</protein>
<dbReference type="Ensembl" id="ENSPTRT00000083882.1">
    <property type="protein sequence ID" value="ENSPTRP00000090184.1"/>
    <property type="gene ID" value="ENSPTRG00000045875.1"/>
</dbReference>
<dbReference type="GeneTree" id="ENSGT00620000089345"/>
<reference evidence="2 3" key="1">
    <citation type="journal article" date="2005" name="Nature">
        <title>Initial sequence of the chimpanzee genome and comparison with the human genome.</title>
        <authorList>
            <consortium name="Chimpanzee sequencing and analysis consortium"/>
        </authorList>
    </citation>
    <scope>NUCLEOTIDE SEQUENCE [LARGE SCALE GENOMIC DNA]</scope>
</reference>
<keyword evidence="3" id="KW-1185">Reference proteome</keyword>
<proteinExistence type="predicted"/>
<name>A0A2I3TMP9_PANTR</name>
<evidence type="ECO:0000313" key="2">
    <source>
        <dbReference type="Ensembl" id="ENSPTRP00000090184.1"/>
    </source>
</evidence>
<sequence length="126" mass="14028">VIVPLQSSLGNRARPRLYKIKIKHANHCPASTPVQIPAFDPREADCWGKLRVLEVPLAVSGPEREAGRPSQSAGITGVSHRAGPRPTSFGWQWFGYRLFEPQCGRCWDVGPHRSCVVLELESSWID</sequence>
<feature type="region of interest" description="Disordered" evidence="1">
    <location>
        <begin position="62"/>
        <end position="82"/>
    </location>
</feature>
<dbReference type="EMBL" id="AACZ04019564">
    <property type="status" value="NOT_ANNOTATED_CDS"/>
    <property type="molecule type" value="Genomic_DNA"/>
</dbReference>
<evidence type="ECO:0000313" key="3">
    <source>
        <dbReference type="Proteomes" id="UP000002277"/>
    </source>
</evidence>
<organism evidence="2 3">
    <name type="scientific">Pan troglodytes</name>
    <name type="common">Chimpanzee</name>
    <dbReference type="NCBI Taxonomy" id="9598"/>
    <lineage>
        <taxon>Eukaryota</taxon>
        <taxon>Metazoa</taxon>
        <taxon>Chordata</taxon>
        <taxon>Craniata</taxon>
        <taxon>Vertebrata</taxon>
        <taxon>Euteleostomi</taxon>
        <taxon>Mammalia</taxon>
        <taxon>Eutheria</taxon>
        <taxon>Euarchontoglires</taxon>
        <taxon>Primates</taxon>
        <taxon>Haplorrhini</taxon>
        <taxon>Catarrhini</taxon>
        <taxon>Hominidae</taxon>
        <taxon>Pan</taxon>
    </lineage>
</organism>
<dbReference type="InParanoid" id="A0A2I3TMP9"/>
<dbReference type="AlphaFoldDB" id="A0A2I3TMP9"/>
<dbReference type="OMA" id="PCLYKIK"/>
<evidence type="ECO:0000256" key="1">
    <source>
        <dbReference type="SAM" id="MobiDB-lite"/>
    </source>
</evidence>
<reference evidence="2" key="2">
    <citation type="submission" date="2025-08" db="UniProtKB">
        <authorList>
            <consortium name="Ensembl"/>
        </authorList>
    </citation>
    <scope>IDENTIFICATION</scope>
</reference>
<reference evidence="2" key="3">
    <citation type="submission" date="2025-09" db="UniProtKB">
        <authorList>
            <consortium name="Ensembl"/>
        </authorList>
    </citation>
    <scope>IDENTIFICATION</scope>
</reference>
<accession>A0A2I3TMP9</accession>